<dbReference type="PANTHER" id="PTHR34075:SF5">
    <property type="entry name" value="BLR3430 PROTEIN"/>
    <property type="match status" value="1"/>
</dbReference>
<dbReference type="InterPro" id="IPR039375">
    <property type="entry name" value="NodN-like"/>
</dbReference>
<comment type="caution">
    <text evidence="4">The sequence shown here is derived from an EMBL/GenBank/DDBJ whole genome shotgun (WGS) entry which is preliminary data.</text>
</comment>
<keyword evidence="5" id="KW-1185">Reference proteome</keyword>
<proteinExistence type="predicted"/>
<evidence type="ECO:0000313" key="5">
    <source>
        <dbReference type="Proteomes" id="UP000634522"/>
    </source>
</evidence>
<dbReference type="EMBL" id="WTVS01000044">
    <property type="protein sequence ID" value="NMF99412.1"/>
    <property type="molecule type" value="Genomic_DNA"/>
</dbReference>
<evidence type="ECO:0000259" key="3">
    <source>
        <dbReference type="Pfam" id="PF12172"/>
    </source>
</evidence>
<dbReference type="InterPro" id="IPR022002">
    <property type="entry name" value="ChsH2_Znr"/>
</dbReference>
<dbReference type="InterPro" id="IPR002878">
    <property type="entry name" value="ChsH2_C"/>
</dbReference>
<dbReference type="InterPro" id="IPR012340">
    <property type="entry name" value="NA-bd_OB-fold"/>
</dbReference>
<dbReference type="CDD" id="cd03450">
    <property type="entry name" value="NodN"/>
    <property type="match status" value="1"/>
</dbReference>
<accession>A0ABX1NJC7</accession>
<evidence type="ECO:0000259" key="2">
    <source>
        <dbReference type="Pfam" id="PF01796"/>
    </source>
</evidence>
<dbReference type="Gene3D" id="6.10.30.10">
    <property type="match status" value="1"/>
</dbReference>
<dbReference type="PANTHER" id="PTHR34075">
    <property type="entry name" value="BLR3430 PROTEIN"/>
    <property type="match status" value="1"/>
</dbReference>
<gene>
    <name evidence="4" type="ORF">GPA27_18700</name>
</gene>
<dbReference type="Gene3D" id="3.10.129.10">
    <property type="entry name" value="Hotdog Thioesterase"/>
    <property type="match status" value="1"/>
</dbReference>
<dbReference type="SUPFAM" id="SSF50249">
    <property type="entry name" value="Nucleic acid-binding proteins"/>
    <property type="match status" value="1"/>
</dbReference>
<sequence length="320" mass="35383">MSMNKPMPAPTEISAPFWNALKEGVLRIPHCTACGHWIFYPRRHCDRCFSHAVEWREVSGEGQLYSYTVARIPTLPDFADEMPQKLAVVELDEGVRINTTLVGVDEAEIRVGMRVKAVFDKVRADGATLLRFTGAEKDFPARLDSTPEALAAATDAKVTAEIAATSVRQVRFDDEAAMKSLVSDVFTPWSSKVVVDQALIDEFARLSGDDYWIHTDPERAAKQSPFGGTIAHGALVQILQSRLKMPLGFEVTGFNNMVNYGSDRLRFPAPVPAGSRIHARARVKSVEKLAKGMQLTLEVTTHVVGNDRPSVINDLVILYM</sequence>
<evidence type="ECO:0000259" key="1">
    <source>
        <dbReference type="Pfam" id="PF01575"/>
    </source>
</evidence>
<feature type="domain" description="ChsH2 rubredoxin-like zinc ribbon" evidence="3">
    <location>
        <begin position="18"/>
        <end position="54"/>
    </location>
</feature>
<dbReference type="SUPFAM" id="SSF54637">
    <property type="entry name" value="Thioesterase/thiol ester dehydrase-isomerase"/>
    <property type="match status" value="1"/>
</dbReference>
<dbReference type="InterPro" id="IPR029069">
    <property type="entry name" value="HotDog_dom_sf"/>
</dbReference>
<feature type="domain" description="MaoC-like" evidence="1">
    <location>
        <begin position="192"/>
        <end position="298"/>
    </location>
</feature>
<dbReference type="Pfam" id="PF01796">
    <property type="entry name" value="OB_ChsH2_C"/>
    <property type="match status" value="1"/>
</dbReference>
<protein>
    <submittedName>
        <fullName evidence="4">Acyl dehydratase</fullName>
    </submittedName>
</protein>
<dbReference type="Pfam" id="PF01575">
    <property type="entry name" value="MaoC_dehydratas"/>
    <property type="match status" value="1"/>
</dbReference>
<feature type="domain" description="ChsH2 C-terminal OB-fold" evidence="2">
    <location>
        <begin position="55"/>
        <end position="120"/>
    </location>
</feature>
<evidence type="ECO:0000313" key="4">
    <source>
        <dbReference type="EMBL" id="NMF99412.1"/>
    </source>
</evidence>
<dbReference type="Pfam" id="PF12172">
    <property type="entry name" value="zf-ChsH2"/>
    <property type="match status" value="1"/>
</dbReference>
<dbReference type="RefSeq" id="WP_169142016.1">
    <property type="nucleotide sequence ID" value="NZ_WTVS01000044.1"/>
</dbReference>
<name>A0ABX1NJC7_9RHOO</name>
<dbReference type="InterPro" id="IPR052513">
    <property type="entry name" value="Thioester_dehydratase-like"/>
</dbReference>
<dbReference type="Proteomes" id="UP000634522">
    <property type="component" value="Unassembled WGS sequence"/>
</dbReference>
<organism evidence="4 5">
    <name type="scientific">Aromatoleum toluolicum</name>
    <dbReference type="NCBI Taxonomy" id="90060"/>
    <lineage>
        <taxon>Bacteria</taxon>
        <taxon>Pseudomonadati</taxon>
        <taxon>Pseudomonadota</taxon>
        <taxon>Betaproteobacteria</taxon>
        <taxon>Rhodocyclales</taxon>
        <taxon>Rhodocyclaceae</taxon>
        <taxon>Aromatoleum</taxon>
    </lineage>
</organism>
<dbReference type="InterPro" id="IPR002539">
    <property type="entry name" value="MaoC-like_dom"/>
</dbReference>
<reference evidence="4 5" key="1">
    <citation type="submission" date="2019-12" db="EMBL/GenBank/DDBJ databases">
        <title>Comparative genomics gives insights into the taxonomy of the Azoarcus-Aromatoleum group and reveals separate origins of nif in the plant-associated Azoarcus and non-plant-associated Aromatoleum sub-groups.</title>
        <authorList>
            <person name="Lafos M."/>
            <person name="Maluk M."/>
            <person name="Batista M."/>
            <person name="Junghare M."/>
            <person name="Carmona M."/>
            <person name="Faoro H."/>
            <person name="Cruz L.M."/>
            <person name="Battistoni F."/>
            <person name="De Souza E."/>
            <person name="Pedrosa F."/>
            <person name="Chen W.-M."/>
            <person name="Poole P.S."/>
            <person name="Dixon R.A."/>
            <person name="James E.K."/>
        </authorList>
    </citation>
    <scope>NUCLEOTIDE SEQUENCE [LARGE SCALE GENOMIC DNA]</scope>
    <source>
        <strain evidence="4 5">T</strain>
    </source>
</reference>